<evidence type="ECO:0008006" key="6">
    <source>
        <dbReference type="Google" id="ProtNLM"/>
    </source>
</evidence>
<keyword evidence="3" id="KW-0808">Transferase</keyword>
<gene>
    <name evidence="4" type="ORF">PVAP13_2NG284500</name>
</gene>
<sequence>MAETKQGPPLHVVVFPWLAFGHIVPFLELAEQLARRGHFVTFVSTPRNIARLRPVPGRELSPRIRLVGLPLPAVDGLPDGAESTNDVPPEKVELLKVAFDGLAGPVASFLAEACAGSAGGEGHGRRPDWIILDFAHSWLPPVAEQHDVPCALFLIFPAPFVAFLGPKAANDAHPRTAAEDFTVPPPWIPSASPSLAFHLHEARPIAGRFRQPNASGTSDMDRFWETERRCRLVVCRSSREVDGPAICDLLPDLYGKPVLPLGLLAPYDAAAVAAHHGAGAGDDDDGVVMRWLDAQPARSVLYVAFGSEAPLTPELVREVALGLELAGVRFLWAFRGAAGGGGAGLLPAGFERRVAGRGVVRVGWVPQVRVLAHAAAGAFLTHAGWSSLVEGLLLGHPFVMLPLFGDQGLTARLMAERGVGLEVPRRDDGDGDGSVVAREDVAAAVRRVLVEKEGEAFARVAKELQRLLLDRERQEGYVDELAGKLLQWRHREKAFQESKLL</sequence>
<dbReference type="CDD" id="cd03784">
    <property type="entry name" value="GT1_Gtf-like"/>
    <property type="match status" value="1"/>
</dbReference>
<keyword evidence="2" id="KW-0328">Glycosyltransferase</keyword>
<comment type="similarity">
    <text evidence="1">Belongs to the UDP-glycosyltransferase family.</text>
</comment>
<dbReference type="Pfam" id="PF00201">
    <property type="entry name" value="UDPGT"/>
    <property type="match status" value="1"/>
</dbReference>
<evidence type="ECO:0000256" key="3">
    <source>
        <dbReference type="ARBA" id="ARBA00022679"/>
    </source>
</evidence>
<evidence type="ECO:0000313" key="4">
    <source>
        <dbReference type="EMBL" id="KAG2633006.1"/>
    </source>
</evidence>
<name>A0A8T0VHB1_PANVG</name>
<dbReference type="Proteomes" id="UP000823388">
    <property type="component" value="Chromosome 2N"/>
</dbReference>
<dbReference type="EMBL" id="CM029040">
    <property type="protein sequence ID" value="KAG2633006.1"/>
    <property type="molecule type" value="Genomic_DNA"/>
</dbReference>
<keyword evidence="5" id="KW-1185">Reference proteome</keyword>
<dbReference type="FunFam" id="3.40.50.2000:FF:000088">
    <property type="entry name" value="Glycosyltransferase"/>
    <property type="match status" value="1"/>
</dbReference>
<comment type="caution">
    <text evidence="4">The sequence shown here is derived from an EMBL/GenBank/DDBJ whole genome shotgun (WGS) entry which is preliminary data.</text>
</comment>
<evidence type="ECO:0000313" key="5">
    <source>
        <dbReference type="Proteomes" id="UP000823388"/>
    </source>
</evidence>
<dbReference type="GO" id="GO:0035251">
    <property type="term" value="F:UDP-glucosyltransferase activity"/>
    <property type="evidence" value="ECO:0007669"/>
    <property type="project" value="InterPro"/>
</dbReference>
<dbReference type="AlphaFoldDB" id="A0A8T0VHB1"/>
<accession>A0A8T0VHB1</accession>
<dbReference type="PANTHER" id="PTHR48049">
    <property type="entry name" value="GLYCOSYLTRANSFERASE"/>
    <property type="match status" value="1"/>
</dbReference>
<dbReference type="SUPFAM" id="SSF53756">
    <property type="entry name" value="UDP-Glycosyltransferase/glycogen phosphorylase"/>
    <property type="match status" value="1"/>
</dbReference>
<proteinExistence type="inferred from homology"/>
<dbReference type="PANTHER" id="PTHR48049:SF71">
    <property type="entry name" value="OS03G0757000 PROTEIN"/>
    <property type="match status" value="1"/>
</dbReference>
<reference evidence="4" key="1">
    <citation type="submission" date="2020-05" db="EMBL/GenBank/DDBJ databases">
        <title>WGS assembly of Panicum virgatum.</title>
        <authorList>
            <person name="Lovell J.T."/>
            <person name="Jenkins J."/>
            <person name="Shu S."/>
            <person name="Juenger T.E."/>
            <person name="Schmutz J."/>
        </authorList>
    </citation>
    <scope>NUCLEOTIDE SEQUENCE</scope>
    <source>
        <strain evidence="4">AP13</strain>
    </source>
</reference>
<organism evidence="4 5">
    <name type="scientific">Panicum virgatum</name>
    <name type="common">Blackwell switchgrass</name>
    <dbReference type="NCBI Taxonomy" id="38727"/>
    <lineage>
        <taxon>Eukaryota</taxon>
        <taxon>Viridiplantae</taxon>
        <taxon>Streptophyta</taxon>
        <taxon>Embryophyta</taxon>
        <taxon>Tracheophyta</taxon>
        <taxon>Spermatophyta</taxon>
        <taxon>Magnoliopsida</taxon>
        <taxon>Liliopsida</taxon>
        <taxon>Poales</taxon>
        <taxon>Poaceae</taxon>
        <taxon>PACMAD clade</taxon>
        <taxon>Panicoideae</taxon>
        <taxon>Panicodae</taxon>
        <taxon>Paniceae</taxon>
        <taxon>Panicinae</taxon>
        <taxon>Panicum</taxon>
        <taxon>Panicum sect. Hiantes</taxon>
    </lineage>
</organism>
<evidence type="ECO:0000256" key="1">
    <source>
        <dbReference type="ARBA" id="ARBA00009995"/>
    </source>
</evidence>
<dbReference type="FunFam" id="3.40.50.2000:FF:000037">
    <property type="entry name" value="Glycosyltransferase"/>
    <property type="match status" value="1"/>
</dbReference>
<dbReference type="InterPro" id="IPR050481">
    <property type="entry name" value="UDP-glycosyltransf_plant"/>
</dbReference>
<dbReference type="OrthoDB" id="5835829at2759"/>
<dbReference type="Gene3D" id="3.40.50.2000">
    <property type="entry name" value="Glycogen Phosphorylase B"/>
    <property type="match status" value="2"/>
</dbReference>
<dbReference type="InterPro" id="IPR002213">
    <property type="entry name" value="UDP_glucos_trans"/>
</dbReference>
<protein>
    <recommendedName>
        <fullName evidence="6">Glycosyltransferase</fullName>
    </recommendedName>
</protein>
<evidence type="ECO:0000256" key="2">
    <source>
        <dbReference type="ARBA" id="ARBA00022676"/>
    </source>
</evidence>